<keyword evidence="2" id="KW-1133">Transmembrane helix</keyword>
<dbReference type="EMBL" id="BAFE01000027">
    <property type="protein sequence ID" value="GAB47874.1"/>
    <property type="molecule type" value="Genomic_DNA"/>
</dbReference>
<comment type="caution">
    <text evidence="3">The sequence shown here is derived from an EMBL/GenBank/DDBJ whole genome shotgun (WGS) entry which is preliminary data.</text>
</comment>
<dbReference type="eggNOG" id="ENOG5031QQJ">
    <property type="taxonomic scope" value="Bacteria"/>
</dbReference>
<reference evidence="3 4" key="1">
    <citation type="submission" date="2012-02" db="EMBL/GenBank/DDBJ databases">
        <title>Whole genome shotgun sequence of Mobilicoccus pelagius NBRC 104925.</title>
        <authorList>
            <person name="Yoshida Y."/>
            <person name="Hosoyama A."/>
            <person name="Tsuchikane K."/>
            <person name="Katsumata H."/>
            <person name="Yamazaki S."/>
            <person name="Fujita N."/>
        </authorList>
    </citation>
    <scope>NUCLEOTIDE SEQUENCE [LARGE SCALE GENOMIC DNA]</scope>
    <source>
        <strain evidence="3 4">NBRC 104925</strain>
    </source>
</reference>
<keyword evidence="2" id="KW-0812">Transmembrane</keyword>
<evidence type="ECO:0000256" key="1">
    <source>
        <dbReference type="SAM" id="MobiDB-lite"/>
    </source>
</evidence>
<evidence type="ECO:0000256" key="2">
    <source>
        <dbReference type="SAM" id="Phobius"/>
    </source>
</evidence>
<dbReference type="RefSeq" id="WP_009481772.1">
    <property type="nucleotide sequence ID" value="NZ_BAFE01000027.1"/>
</dbReference>
<feature type="transmembrane region" description="Helical" evidence="2">
    <location>
        <begin position="12"/>
        <end position="31"/>
    </location>
</feature>
<feature type="transmembrane region" description="Helical" evidence="2">
    <location>
        <begin position="37"/>
        <end position="54"/>
    </location>
</feature>
<keyword evidence="2" id="KW-0472">Membrane</keyword>
<dbReference type="Proteomes" id="UP000004367">
    <property type="component" value="Unassembled WGS sequence"/>
</dbReference>
<feature type="compositionally biased region" description="Basic and acidic residues" evidence="1">
    <location>
        <begin position="58"/>
        <end position="71"/>
    </location>
</feature>
<sequence length="96" mass="10127">MAESHGNSPAAWTGVAIILVASALICLGIMFDKSLLWGGGILGIVLGVAAWVGLQKAGHGEHSPRADRPAHETATSEDERDHHHRADDATGTQVRR</sequence>
<accession>H5UQ69</accession>
<dbReference type="NCBIfam" id="NF041681">
    <property type="entry name" value="HGxxPAAW"/>
    <property type="match status" value="1"/>
</dbReference>
<protein>
    <submittedName>
        <fullName evidence="3">Uncharacterized protein</fullName>
    </submittedName>
</protein>
<evidence type="ECO:0000313" key="4">
    <source>
        <dbReference type="Proteomes" id="UP000004367"/>
    </source>
</evidence>
<feature type="compositionally biased region" description="Basic and acidic residues" evidence="1">
    <location>
        <begin position="77"/>
        <end position="88"/>
    </location>
</feature>
<feature type="region of interest" description="Disordered" evidence="1">
    <location>
        <begin position="57"/>
        <end position="96"/>
    </location>
</feature>
<organism evidence="3 4">
    <name type="scientific">Mobilicoccus pelagius NBRC 104925</name>
    <dbReference type="NCBI Taxonomy" id="1089455"/>
    <lineage>
        <taxon>Bacteria</taxon>
        <taxon>Bacillati</taxon>
        <taxon>Actinomycetota</taxon>
        <taxon>Actinomycetes</taxon>
        <taxon>Micrococcales</taxon>
        <taxon>Dermatophilaceae</taxon>
        <taxon>Mobilicoccus</taxon>
    </lineage>
</organism>
<evidence type="ECO:0000313" key="3">
    <source>
        <dbReference type="EMBL" id="GAB47874.1"/>
    </source>
</evidence>
<keyword evidence="4" id="KW-1185">Reference proteome</keyword>
<dbReference type="OrthoDB" id="3872677at2"/>
<proteinExistence type="predicted"/>
<gene>
    <name evidence="3" type="ORF">MOPEL_029_01570</name>
</gene>
<dbReference type="STRING" id="1089455.MOPEL_029_01570"/>
<name>H5UQ69_9MICO</name>
<dbReference type="AlphaFoldDB" id="H5UQ69"/>